<organism evidence="2 3">
    <name type="scientific">Amycolatopsis magusensis</name>
    <dbReference type="NCBI Taxonomy" id="882444"/>
    <lineage>
        <taxon>Bacteria</taxon>
        <taxon>Bacillati</taxon>
        <taxon>Actinomycetota</taxon>
        <taxon>Actinomycetes</taxon>
        <taxon>Pseudonocardiales</taxon>
        <taxon>Pseudonocardiaceae</taxon>
        <taxon>Amycolatopsis</taxon>
    </lineage>
</organism>
<dbReference type="PIRSF" id="PIRSF000429">
    <property type="entry name" value="Ac-CoA_Ac_transf"/>
    <property type="match status" value="1"/>
</dbReference>
<proteinExistence type="predicted"/>
<accession>A0ABS4Q0T9</accession>
<keyword evidence="3" id="KW-1185">Reference proteome</keyword>
<dbReference type="InterPro" id="IPR055140">
    <property type="entry name" value="Thiolase_C_2"/>
</dbReference>
<dbReference type="PANTHER" id="PTHR42870:SF1">
    <property type="entry name" value="NON-SPECIFIC LIPID-TRANSFER PROTEIN-LIKE 2"/>
    <property type="match status" value="1"/>
</dbReference>
<dbReference type="CDD" id="cd00829">
    <property type="entry name" value="SCP-x_thiolase"/>
    <property type="match status" value="1"/>
</dbReference>
<feature type="domain" description="Thiolase C-terminal" evidence="1">
    <location>
        <begin position="251"/>
        <end position="367"/>
    </location>
</feature>
<evidence type="ECO:0000313" key="3">
    <source>
        <dbReference type="Proteomes" id="UP000741013"/>
    </source>
</evidence>
<dbReference type="RefSeq" id="WP_209667480.1">
    <property type="nucleotide sequence ID" value="NZ_JAGGMS010000001.1"/>
</dbReference>
<dbReference type="InterPro" id="IPR002155">
    <property type="entry name" value="Thiolase"/>
</dbReference>
<sequence>MTPVRDTRGAVIAGWHELPVTKRVERPTRELLADAISGAVRHAGLTAADIDGLAVGGFTLAPDHAVDLAARNGLRVNWLAPQEPGGPGAVNALLQAAAAVLSGQATAVVCAAADTTDTATLAEVNASFSTGFAESLAPIGAAAATVVFALLQREHQAVTGSTGEDFGRIAVAQRRNGARNERALFRKPITVADYLGSIPIVEPLHLLDCVFPGSGAAAFVVTAEALGSRQAVRVDAGFTEHAGNRPQELDFGWARHASALYDVAGRGPGDFSVLEFYDDFPLMVAVQLEELGFATRGDLRGFLAAHSLDIGGNLPVNTGGGMLSCGQAGGAGGYLPVVQAARQLSGQAGPTQVPGARAALVTGLGMVDQDGPQSIGAAVLSAGAR</sequence>
<name>A0ABS4Q0T9_9PSEU</name>
<dbReference type="EMBL" id="JAGGMS010000001">
    <property type="protein sequence ID" value="MBP2184466.1"/>
    <property type="molecule type" value="Genomic_DNA"/>
</dbReference>
<reference evidence="2 3" key="1">
    <citation type="submission" date="2021-03" db="EMBL/GenBank/DDBJ databases">
        <title>Sequencing the genomes of 1000 actinobacteria strains.</title>
        <authorList>
            <person name="Klenk H.-P."/>
        </authorList>
    </citation>
    <scope>NUCLEOTIDE SEQUENCE [LARGE SCALE GENOMIC DNA]</scope>
    <source>
        <strain evidence="2 3">DSM 45510</strain>
    </source>
</reference>
<dbReference type="SUPFAM" id="SSF53901">
    <property type="entry name" value="Thiolase-like"/>
    <property type="match status" value="2"/>
</dbReference>
<gene>
    <name evidence="2" type="ORF">JOM49_005992</name>
</gene>
<evidence type="ECO:0000313" key="2">
    <source>
        <dbReference type="EMBL" id="MBP2184466.1"/>
    </source>
</evidence>
<protein>
    <submittedName>
        <fullName evidence="2">Acetyl-CoA acetyltransferase</fullName>
    </submittedName>
</protein>
<comment type="caution">
    <text evidence="2">The sequence shown here is derived from an EMBL/GenBank/DDBJ whole genome shotgun (WGS) entry which is preliminary data.</text>
</comment>
<dbReference type="Proteomes" id="UP000741013">
    <property type="component" value="Unassembled WGS sequence"/>
</dbReference>
<dbReference type="Pfam" id="PF22691">
    <property type="entry name" value="Thiolase_C_1"/>
    <property type="match status" value="1"/>
</dbReference>
<dbReference type="Gene3D" id="3.40.47.10">
    <property type="match status" value="1"/>
</dbReference>
<evidence type="ECO:0000259" key="1">
    <source>
        <dbReference type="Pfam" id="PF22691"/>
    </source>
</evidence>
<dbReference type="PANTHER" id="PTHR42870">
    <property type="entry name" value="ACETYL-COA C-ACETYLTRANSFERASE"/>
    <property type="match status" value="1"/>
</dbReference>
<dbReference type="InterPro" id="IPR016039">
    <property type="entry name" value="Thiolase-like"/>
</dbReference>